<proteinExistence type="predicted"/>
<name>A0ABR2XQN6_9PEZI</name>
<dbReference type="PANTHER" id="PTHR42678:SF11">
    <property type="entry name" value="AMIDASE FAMILY PROTEIN"/>
    <property type="match status" value="1"/>
</dbReference>
<feature type="domain" description="Xylanolytic transcriptional activator regulatory" evidence="2">
    <location>
        <begin position="927"/>
        <end position="1001"/>
    </location>
</feature>
<dbReference type="SMART" id="SM00906">
    <property type="entry name" value="Fungal_trans"/>
    <property type="match status" value="1"/>
</dbReference>
<gene>
    <name evidence="3" type="ORF">SCAR479_07192</name>
</gene>
<dbReference type="CDD" id="cd12148">
    <property type="entry name" value="fungal_TF_MHR"/>
    <property type="match status" value="1"/>
</dbReference>
<dbReference type="InterPro" id="IPR036928">
    <property type="entry name" value="AS_sf"/>
</dbReference>
<sequence length="1573" mass="175000">MTTLNLVEASIDDIQAALSSGSLTSVELVARYLRRISHYDCRGLGLNSIPILNSHVFEEAAESDDRRASGEPIRQLEGIPYTVKDSYKVKGMTAASGSPAFKDLVANEDAFTVAAIRDEGGVLLGRTNMPPMAYGGMQRGVYGRAESPYNSKYLAAAWASGSSNGSAVSTAASFAAFGMGEETVSSGRSPASNNALVAYTPSRGYISIRGNWPLYPTCDVVVPHTRTMDDMLALLEVITAKDTLTHGDFWRDQPFVKLPEPWGAPRSPGSFRSVATSISLHGVRVAVPAMYVGGSAPESATPVFTNHNVEILWEEARKKLEELGAEVIIVPDFPVVTAYENPDLLPAGSPHLPKDWKSFERGPLVAHAWDSFLRANADPNCSDLRSVDEFGIFPSSMRTKAELSHLPMSNSIHWGRLADYVEKGSMYEIEHLGSALATLEALRKLLLDDYLESVGCDCFVFPTQGDVAAADSDINPESAAHAWKNGVFYSHGNWALRHQGIPTVTVPMGMISDKQMPIGLTFAGRAYDDEKLLKWANAFERSSALRVAPPLTPPLPSDIIDLSCVPDQGPRPRRPVIAVDRCVKSAVDSKYIRIEVSGTLKSPYPDQNEACTWDPVLEVTIDGHDVPTEQTQLAVTTSNQNWFTKPYGLRIYMSKLFMVPGAKRDTKFQALCSGSPPPQWWPATLFRRRFLTFILQHLEQLAADLACSEAAASQGNDSSFEGTRQGARIDNQVPSSHDHVLKIGAFSFGNRMTSGLLGMHNKFQYQAKLFYPSERPPYKIPVRGIYYDIQPRTAGRAYAARFSDFNAQKVPVQVAKRLFENYRDSILPRFPCFSEEELTEHFDYMYGQGPTEHPPSELSYFIVPIILAISSLTSSSHDFAKVAALSESLHLDAMQHKAVLRDSSIPNLQCLLLLIQLALILPYTANLWYLTGEAMRIAVSLGLHHELDPACISEETSAELRKRLFWVIYQVDRIVGVSGACPLALSDRHITVKLPYGGGNPFCSKSARFRVDGSNSYRENLFLIHTKMRIVQSEIHGVQFFDQPLPNGMLDYDEWVQKTQELIQKLIDQVTVHGIAPSWLVFAGHQCQVLLFRPCSRRIVVSNDSMLAAVRACIQLIKSDMVSLERGGFAMTFELVNSAFHAGMVLLYALRSHATGLEQASLAATARETLDVLIQLLKMHGKRWPAILDTSHYIQDSMDTCLRDTSGQTGRVYDMSIVEELDYLITQRRVHSVFHRNIPFIPPHHPGPYSDTPSQSSEDFINDENCLEQAIKWSIHTSQSAIPIEDGFPSASVTNELFDLYARSAHLFFPVLETKMLSHLASTCDGSYEEAPKNSHEFCYLILAIASLIGDDLRQELMMEETGSLEEHISICSYLISFKKLQIYDAVLSSDRDSEHTSSTQSRTAFEYQDHQNSLDRWYSRWEELVASNLDHENRHQLQCWGQFHYYHGTFLVSLLGAAYAGKYSPSCQHMTDAALELALYNQLFARRMALQPEHRSPILIPMDWTNSHFVLQAGYSALAEIIDANVDNKSDSSLEQWLSLVSLLEADPEKLLTGHGLVFKDLYEGQGCVSEL</sequence>
<protein>
    <submittedName>
        <fullName evidence="3">Zn(2)-C6 fungal-type domain-containing protein</fullName>
    </submittedName>
</protein>
<dbReference type="InterPro" id="IPR023631">
    <property type="entry name" value="Amidase_dom"/>
</dbReference>
<dbReference type="NCBIfam" id="NF005127">
    <property type="entry name" value="PRK06565.1"/>
    <property type="match status" value="1"/>
</dbReference>
<dbReference type="Pfam" id="PF04082">
    <property type="entry name" value="Fungal_trans"/>
    <property type="match status" value="1"/>
</dbReference>
<evidence type="ECO:0000259" key="2">
    <source>
        <dbReference type="SMART" id="SM00906"/>
    </source>
</evidence>
<dbReference type="Pfam" id="PF01425">
    <property type="entry name" value="Amidase"/>
    <property type="match status" value="1"/>
</dbReference>
<reference evidence="3 4" key="1">
    <citation type="submission" date="2024-02" db="EMBL/GenBank/DDBJ databases">
        <title>First draft genome assembly of two strains of Seiridium cardinale.</title>
        <authorList>
            <person name="Emiliani G."/>
            <person name="Scali E."/>
        </authorList>
    </citation>
    <scope>NUCLEOTIDE SEQUENCE [LARGE SCALE GENOMIC DNA]</scope>
    <source>
        <strain evidence="3 4">BM-138-000479</strain>
    </source>
</reference>
<dbReference type="SUPFAM" id="SSF75304">
    <property type="entry name" value="Amidase signature (AS) enzymes"/>
    <property type="match status" value="1"/>
</dbReference>
<organism evidence="3 4">
    <name type="scientific">Seiridium cardinale</name>
    <dbReference type="NCBI Taxonomy" id="138064"/>
    <lineage>
        <taxon>Eukaryota</taxon>
        <taxon>Fungi</taxon>
        <taxon>Dikarya</taxon>
        <taxon>Ascomycota</taxon>
        <taxon>Pezizomycotina</taxon>
        <taxon>Sordariomycetes</taxon>
        <taxon>Xylariomycetidae</taxon>
        <taxon>Amphisphaeriales</taxon>
        <taxon>Sporocadaceae</taxon>
        <taxon>Seiridium</taxon>
    </lineage>
</organism>
<dbReference type="EMBL" id="JARVKM010000030">
    <property type="protein sequence ID" value="KAK9775972.1"/>
    <property type="molecule type" value="Genomic_DNA"/>
</dbReference>
<comment type="caution">
    <text evidence="3">The sequence shown here is derived from an EMBL/GenBank/DDBJ whole genome shotgun (WGS) entry which is preliminary data.</text>
</comment>
<evidence type="ECO:0000313" key="4">
    <source>
        <dbReference type="Proteomes" id="UP001465668"/>
    </source>
</evidence>
<dbReference type="Gene3D" id="3.90.1300.10">
    <property type="entry name" value="Amidase signature (AS) domain"/>
    <property type="match status" value="1"/>
</dbReference>
<dbReference type="Proteomes" id="UP001465668">
    <property type="component" value="Unassembled WGS sequence"/>
</dbReference>
<evidence type="ECO:0000313" key="3">
    <source>
        <dbReference type="EMBL" id="KAK9775972.1"/>
    </source>
</evidence>
<accession>A0ABR2XQN6</accession>
<dbReference type="InterPro" id="IPR007219">
    <property type="entry name" value="XnlR_reg_dom"/>
</dbReference>
<keyword evidence="4" id="KW-1185">Reference proteome</keyword>
<keyword evidence="1" id="KW-0539">Nucleus</keyword>
<dbReference type="PANTHER" id="PTHR42678">
    <property type="entry name" value="AMIDASE"/>
    <property type="match status" value="1"/>
</dbReference>
<evidence type="ECO:0000256" key="1">
    <source>
        <dbReference type="ARBA" id="ARBA00023242"/>
    </source>
</evidence>